<dbReference type="CDD" id="cd06268">
    <property type="entry name" value="PBP1_ABC_transporter_LIVBP-like"/>
    <property type="match status" value="1"/>
</dbReference>
<dbReference type="InterPro" id="IPR051010">
    <property type="entry name" value="BCAA_transport"/>
</dbReference>
<evidence type="ECO:0000256" key="2">
    <source>
        <dbReference type="ARBA" id="ARBA00022729"/>
    </source>
</evidence>
<comment type="similarity">
    <text evidence="1">Belongs to the leucine-binding protein family.</text>
</comment>
<accession>A0A8J6ZTY3</accession>
<evidence type="ECO:0000256" key="3">
    <source>
        <dbReference type="SAM" id="Phobius"/>
    </source>
</evidence>
<dbReference type="AlphaFoldDB" id="A0A8J6ZTY3"/>
<dbReference type="RefSeq" id="WP_193917070.1">
    <property type="nucleotide sequence ID" value="NZ_JADEXS020000001.1"/>
</dbReference>
<dbReference type="Proteomes" id="UP000622533">
    <property type="component" value="Unassembled WGS sequence"/>
</dbReference>
<evidence type="ECO:0000256" key="1">
    <source>
        <dbReference type="ARBA" id="ARBA00010062"/>
    </source>
</evidence>
<dbReference type="EMBL" id="JADEXS010000159">
    <property type="protein sequence ID" value="MBE9023438.1"/>
    <property type="molecule type" value="Genomic_DNA"/>
</dbReference>
<dbReference type="InterPro" id="IPR028082">
    <property type="entry name" value="Peripla_BP_I"/>
</dbReference>
<dbReference type="InterPro" id="IPR028081">
    <property type="entry name" value="Leu-bd"/>
</dbReference>
<dbReference type="PANTHER" id="PTHR30483">
    <property type="entry name" value="LEUCINE-SPECIFIC-BINDING PROTEIN"/>
    <property type="match status" value="1"/>
</dbReference>
<feature type="domain" description="Leucine-binding protein" evidence="4">
    <location>
        <begin position="120"/>
        <end position="442"/>
    </location>
</feature>
<keyword evidence="3" id="KW-0812">Transmembrane</keyword>
<dbReference type="Pfam" id="PF13458">
    <property type="entry name" value="Peripla_BP_6"/>
    <property type="match status" value="1"/>
</dbReference>
<dbReference type="SUPFAM" id="SSF53822">
    <property type="entry name" value="Periplasmic binding protein-like I"/>
    <property type="match status" value="1"/>
</dbReference>
<dbReference type="PANTHER" id="PTHR30483:SF6">
    <property type="entry name" value="PERIPLASMIC BINDING PROTEIN OF ABC TRANSPORTER FOR NATURAL AMINO ACIDS"/>
    <property type="match status" value="1"/>
</dbReference>
<keyword evidence="6" id="KW-1185">Reference proteome</keyword>
<sequence length="466" mass="49378">MNSQKETKLLILSLLSTTFLLGLGFWLWNQFFGKNIISVAPDNKSQGTTGSTSGRISLGEKILVTANTNPDKEAGVQAFAKGDFTSAANNFKASLLKDRNDPETLIYLNNSQGNNSKYLKIAVSVPIGGNLDVAKEILRGVAQAQDQLNRTGGINGKLLQVAIASDDNDPSLAQQLATQFVQDPTILAVVGHNASNASIAAAPVYQQGGLVMISPTSFAQNLSGIGSYIFRTIPSINSVAESLSTHIIKTARKSNIGICADSKAIDNQSFKDELVKGILAAGGKVNLTNCDLFAADFNPNAIISQFISSGADSLVLAPHVDRINKALELAAANQGKLTLFASPTLYTFQTLQVGKADVNGMVLSVTWHPNAIPGNAFPQNAVKLWGGTVNWRTATAYDATMAIAKGLQQSKNRDDLQKALHSPSFSVSGATGKITFLPSGDRNGTAILVKVQPSSKSFTGYDFVPF</sequence>
<evidence type="ECO:0000259" key="4">
    <source>
        <dbReference type="Pfam" id="PF13458"/>
    </source>
</evidence>
<dbReference type="Gene3D" id="3.40.50.2300">
    <property type="match status" value="2"/>
</dbReference>
<keyword evidence="3" id="KW-0472">Membrane</keyword>
<keyword evidence="2" id="KW-0732">Signal</keyword>
<keyword evidence="3" id="KW-1133">Transmembrane helix</keyword>
<name>A0A8J6ZTY3_DESMC</name>
<reference evidence="5" key="1">
    <citation type="submission" date="2020-10" db="EMBL/GenBank/DDBJ databases">
        <authorList>
            <person name="Castelo-Branco R."/>
            <person name="Eusebio N."/>
            <person name="Adriana R."/>
            <person name="Vieira A."/>
            <person name="Brugerolle De Fraissinette N."/>
            <person name="Rezende De Castro R."/>
            <person name="Schneider M.P."/>
            <person name="Vasconcelos V."/>
            <person name="Leao P.N."/>
        </authorList>
    </citation>
    <scope>NUCLEOTIDE SEQUENCE</scope>
    <source>
        <strain evidence="5">LEGE 12446</strain>
    </source>
</reference>
<organism evidence="5 6">
    <name type="scientific">Desmonostoc muscorum LEGE 12446</name>
    <dbReference type="NCBI Taxonomy" id="1828758"/>
    <lineage>
        <taxon>Bacteria</taxon>
        <taxon>Bacillati</taxon>
        <taxon>Cyanobacteriota</taxon>
        <taxon>Cyanophyceae</taxon>
        <taxon>Nostocales</taxon>
        <taxon>Nostocaceae</taxon>
        <taxon>Desmonostoc</taxon>
    </lineage>
</organism>
<evidence type="ECO:0000313" key="6">
    <source>
        <dbReference type="Proteomes" id="UP000622533"/>
    </source>
</evidence>
<evidence type="ECO:0000313" key="5">
    <source>
        <dbReference type="EMBL" id="MBE9023438.1"/>
    </source>
</evidence>
<feature type="transmembrane region" description="Helical" evidence="3">
    <location>
        <begin position="9"/>
        <end position="28"/>
    </location>
</feature>
<comment type="caution">
    <text evidence="5">The sequence shown here is derived from an EMBL/GenBank/DDBJ whole genome shotgun (WGS) entry which is preliminary data.</text>
</comment>
<gene>
    <name evidence="5" type="ORF">IQ276_13675</name>
</gene>
<protein>
    <submittedName>
        <fullName evidence="5">ABC transporter substrate-binding protein</fullName>
    </submittedName>
</protein>
<proteinExistence type="inferred from homology"/>